<comment type="caution">
    <text evidence="1">The sequence shown here is derived from an EMBL/GenBank/DDBJ whole genome shotgun (WGS) entry which is preliminary data.</text>
</comment>
<protein>
    <submittedName>
        <fullName evidence="1">Uncharacterized protein</fullName>
    </submittedName>
</protein>
<keyword evidence="2" id="KW-1185">Reference proteome</keyword>
<proteinExistence type="predicted"/>
<sequence length="100" mass="11531">MDNTPPLLMVLFPALPVDAHILQRVNDFLMPEAINAAVYNDLQIVVRVYGKRWMERRQEDDSTSLKGCTPLESKVVRLMLLLELQLMDILTFSPLGMDEW</sequence>
<dbReference type="AlphaFoldDB" id="A0A8J5IXL9"/>
<reference evidence="1" key="1">
    <citation type="submission" date="2021-01" db="EMBL/GenBank/DDBJ databases">
        <title>Phytophthora aleatoria, a newly-described species from Pinus radiata is distinct from Phytophthora cactorum isolates based on comparative genomics.</title>
        <authorList>
            <person name="Mcdougal R."/>
            <person name="Panda P."/>
            <person name="Williams N."/>
            <person name="Studholme D.J."/>
        </authorList>
    </citation>
    <scope>NUCLEOTIDE SEQUENCE</scope>
    <source>
        <strain evidence="1">NZFS 4037</strain>
    </source>
</reference>
<accession>A0A8J5IXL9</accession>
<evidence type="ECO:0000313" key="1">
    <source>
        <dbReference type="EMBL" id="KAG6961402.1"/>
    </source>
</evidence>
<organism evidence="1 2">
    <name type="scientific">Phytophthora aleatoria</name>
    <dbReference type="NCBI Taxonomy" id="2496075"/>
    <lineage>
        <taxon>Eukaryota</taxon>
        <taxon>Sar</taxon>
        <taxon>Stramenopiles</taxon>
        <taxon>Oomycota</taxon>
        <taxon>Peronosporomycetes</taxon>
        <taxon>Peronosporales</taxon>
        <taxon>Peronosporaceae</taxon>
        <taxon>Phytophthora</taxon>
    </lineage>
</organism>
<dbReference type="Proteomes" id="UP000709295">
    <property type="component" value="Unassembled WGS sequence"/>
</dbReference>
<gene>
    <name evidence="1" type="ORF">JG688_00009113</name>
</gene>
<name>A0A8J5IXL9_9STRA</name>
<dbReference type="EMBL" id="JAENGY010000508">
    <property type="protein sequence ID" value="KAG6961402.1"/>
    <property type="molecule type" value="Genomic_DNA"/>
</dbReference>
<evidence type="ECO:0000313" key="2">
    <source>
        <dbReference type="Proteomes" id="UP000709295"/>
    </source>
</evidence>